<dbReference type="PANTHER" id="PTHR33221:SF2">
    <property type="entry name" value="TRANSCRIPTIONAL REGULATOR"/>
    <property type="match status" value="1"/>
</dbReference>
<keyword evidence="2" id="KW-1185">Reference proteome</keyword>
<dbReference type="GO" id="GO:0003700">
    <property type="term" value="F:DNA-binding transcription factor activity"/>
    <property type="evidence" value="ECO:0007669"/>
    <property type="project" value="TreeGrafter"/>
</dbReference>
<evidence type="ECO:0000313" key="1">
    <source>
        <dbReference type="EMBL" id="QGT99677.1"/>
    </source>
</evidence>
<dbReference type="PANTHER" id="PTHR33221">
    <property type="entry name" value="WINGED HELIX-TURN-HELIX TRANSCRIPTIONAL REGULATOR, RRF2 FAMILY"/>
    <property type="match status" value="1"/>
</dbReference>
<gene>
    <name evidence="1" type="ORF">SYNTR_1084</name>
</gene>
<accession>A0A6I6DEX8</accession>
<evidence type="ECO:0008006" key="3">
    <source>
        <dbReference type="Google" id="ProtNLM"/>
    </source>
</evidence>
<dbReference type="PROSITE" id="PS51197">
    <property type="entry name" value="HTH_RRF2_2"/>
    <property type="match status" value="1"/>
</dbReference>
<dbReference type="GO" id="GO:0005829">
    <property type="term" value="C:cytosol"/>
    <property type="evidence" value="ECO:0007669"/>
    <property type="project" value="TreeGrafter"/>
</dbReference>
<dbReference type="SUPFAM" id="SSF46785">
    <property type="entry name" value="Winged helix' DNA-binding domain"/>
    <property type="match status" value="1"/>
</dbReference>
<dbReference type="Pfam" id="PF02082">
    <property type="entry name" value="Rrf2"/>
    <property type="match status" value="1"/>
</dbReference>
<dbReference type="KEGG" id="salq:SYNTR_1084"/>
<dbReference type="OrthoDB" id="9808360at2"/>
<dbReference type="InterPro" id="IPR036388">
    <property type="entry name" value="WH-like_DNA-bd_sf"/>
</dbReference>
<dbReference type="Gene3D" id="1.10.10.10">
    <property type="entry name" value="Winged helix-like DNA-binding domain superfamily/Winged helix DNA-binding domain"/>
    <property type="match status" value="1"/>
</dbReference>
<sequence>MQITRQSEYAIKTLIEIAKAPFGEVLSTKFIAEQQDIPEDFLKKTIKLLSMGDLVTTQRGTRGGVRLAKPAEKITVADIVSSIEGPIALNVCLSPGYECPNKSNCKVSGVLAKAQHAMLKELKNVTLDELV</sequence>
<dbReference type="AlphaFoldDB" id="A0A6I6DEX8"/>
<dbReference type="InterPro" id="IPR000944">
    <property type="entry name" value="Tscrpt_reg_Rrf2"/>
</dbReference>
<dbReference type="RefSeq" id="WP_156203551.1">
    <property type="nucleotide sequence ID" value="NZ_CP046457.1"/>
</dbReference>
<name>A0A6I6DEX8_9FIRM</name>
<protein>
    <recommendedName>
        <fullName evidence="3">Rrf2 family transcriptional regulator</fullName>
    </recommendedName>
</protein>
<proteinExistence type="predicted"/>
<dbReference type="InterPro" id="IPR036390">
    <property type="entry name" value="WH_DNA-bd_sf"/>
</dbReference>
<evidence type="ECO:0000313" key="2">
    <source>
        <dbReference type="Proteomes" id="UP000426444"/>
    </source>
</evidence>
<dbReference type="Proteomes" id="UP000426444">
    <property type="component" value="Chromosome"/>
</dbReference>
<dbReference type="NCBIfam" id="TIGR00738">
    <property type="entry name" value="rrf2_super"/>
    <property type="match status" value="1"/>
</dbReference>
<dbReference type="EMBL" id="CP046457">
    <property type="protein sequence ID" value="QGT99677.1"/>
    <property type="molecule type" value="Genomic_DNA"/>
</dbReference>
<reference evidence="2" key="1">
    <citation type="journal article" date="2019" name="Microbiology">
        <title>Complete Genome Sequence of an Uncultured Bacterium of the Candidate Phylum Bipolaricaulota.</title>
        <authorList>
            <person name="Kadnikov V.V."/>
            <person name="Mardanov A.V."/>
            <person name="Beletsky A.V."/>
            <person name="Frank Y.A."/>
            <person name="Karnachuk O.V."/>
            <person name="Ravin N.V."/>
        </authorList>
    </citation>
    <scope>NUCLEOTIDE SEQUENCE [LARGE SCALE GENOMIC DNA]</scope>
</reference>
<organism evidence="1 2">
    <name type="scientific">Candidatus Syntrophocurvum alkaliphilum</name>
    <dbReference type="NCBI Taxonomy" id="2293317"/>
    <lineage>
        <taxon>Bacteria</taxon>
        <taxon>Bacillati</taxon>
        <taxon>Bacillota</taxon>
        <taxon>Clostridia</taxon>
        <taxon>Eubacteriales</taxon>
        <taxon>Syntrophomonadaceae</taxon>
        <taxon>Candidatus Syntrophocurvum</taxon>
    </lineage>
</organism>